<proteinExistence type="predicted"/>
<evidence type="ECO:0000313" key="1">
    <source>
        <dbReference type="EMBL" id="MOY42108.1"/>
    </source>
</evidence>
<dbReference type="EMBL" id="GHJT01008137">
    <property type="protein sequence ID" value="MOY42108.1"/>
    <property type="molecule type" value="Transcribed_RNA"/>
</dbReference>
<organism evidence="1">
    <name type="scientific">Ixodes scapularis</name>
    <name type="common">Black-legged tick</name>
    <name type="synonym">Deer tick</name>
    <dbReference type="NCBI Taxonomy" id="6945"/>
    <lineage>
        <taxon>Eukaryota</taxon>
        <taxon>Metazoa</taxon>
        <taxon>Ecdysozoa</taxon>
        <taxon>Arthropoda</taxon>
        <taxon>Chelicerata</taxon>
        <taxon>Arachnida</taxon>
        <taxon>Acari</taxon>
        <taxon>Parasitiformes</taxon>
        <taxon>Ixodida</taxon>
        <taxon>Ixodoidea</taxon>
        <taxon>Ixodidae</taxon>
        <taxon>Ixodinae</taxon>
        <taxon>Ixodes</taxon>
    </lineage>
</organism>
<reference evidence="1" key="1">
    <citation type="submission" date="2019-04" db="EMBL/GenBank/DDBJ databases">
        <title>An insight into the mialome of Ixodes scapularis.</title>
        <authorList>
            <person name="Ribeiro J.M."/>
            <person name="Mather T.N."/>
            <person name="Karim S."/>
        </authorList>
    </citation>
    <scope>NUCLEOTIDE SEQUENCE</scope>
</reference>
<accession>A0A4D5RXW8</accession>
<protein>
    <submittedName>
        <fullName evidence="1">Uncharacterized protein</fullName>
    </submittedName>
</protein>
<dbReference type="AlphaFoldDB" id="A0A4D5RXW8"/>
<sequence length="108" mass="12471">MAFFTSKRLSTAAFLLCVKGSFVNWRPKLCWLGFRAQIETVSTLTGTRSRRRCQKYCRKNSEIHSVKIPWNDGLSFTPRKASIWRQNKKNSTSSIGLVLMKYFDGICL</sequence>
<name>A0A4D5RXW8_IXOSC</name>